<dbReference type="PANTHER" id="PTHR43669">
    <property type="entry name" value="5-KETO-D-GLUCONATE 5-REDUCTASE"/>
    <property type="match status" value="1"/>
</dbReference>
<dbReference type="InterPro" id="IPR057326">
    <property type="entry name" value="KR_dom"/>
</dbReference>
<proteinExistence type="inferred from homology"/>
<organism evidence="4 5">
    <name type="scientific">Mesoterricola silvestris</name>
    <dbReference type="NCBI Taxonomy" id="2927979"/>
    <lineage>
        <taxon>Bacteria</taxon>
        <taxon>Pseudomonadati</taxon>
        <taxon>Acidobacteriota</taxon>
        <taxon>Holophagae</taxon>
        <taxon>Holophagales</taxon>
        <taxon>Holophagaceae</taxon>
        <taxon>Mesoterricola</taxon>
    </lineage>
</organism>
<dbReference type="InterPro" id="IPR020904">
    <property type="entry name" value="Sc_DH/Rdtase_CS"/>
</dbReference>
<gene>
    <name evidence="4" type="ORF">METEAL_35000</name>
</gene>
<dbReference type="KEGG" id="msil:METEAL_35000"/>
<dbReference type="EMBL" id="AP027080">
    <property type="protein sequence ID" value="BDU74326.1"/>
    <property type="molecule type" value="Genomic_DNA"/>
</dbReference>
<dbReference type="RefSeq" id="WP_316413002.1">
    <property type="nucleotide sequence ID" value="NZ_AP027080.1"/>
</dbReference>
<dbReference type="AlphaFoldDB" id="A0AA48GYQ8"/>
<comment type="similarity">
    <text evidence="1">Belongs to the short-chain dehydrogenases/reductases (SDR) family.</text>
</comment>
<evidence type="ECO:0000313" key="4">
    <source>
        <dbReference type="EMBL" id="BDU74326.1"/>
    </source>
</evidence>
<dbReference type="CDD" id="cd05233">
    <property type="entry name" value="SDR_c"/>
    <property type="match status" value="1"/>
</dbReference>
<dbReference type="PRINTS" id="PR00081">
    <property type="entry name" value="GDHRDH"/>
</dbReference>
<dbReference type="FunFam" id="3.40.50.720:FF:000084">
    <property type="entry name" value="Short-chain dehydrogenase reductase"/>
    <property type="match status" value="1"/>
</dbReference>
<dbReference type="Gene3D" id="3.40.50.720">
    <property type="entry name" value="NAD(P)-binding Rossmann-like Domain"/>
    <property type="match status" value="1"/>
</dbReference>
<dbReference type="PRINTS" id="PR00080">
    <property type="entry name" value="SDRFAMILY"/>
</dbReference>
<evidence type="ECO:0000256" key="2">
    <source>
        <dbReference type="ARBA" id="ARBA00023002"/>
    </source>
</evidence>
<dbReference type="GO" id="GO:0016491">
    <property type="term" value="F:oxidoreductase activity"/>
    <property type="evidence" value="ECO:0007669"/>
    <property type="project" value="UniProtKB-KW"/>
</dbReference>
<dbReference type="SUPFAM" id="SSF51735">
    <property type="entry name" value="NAD(P)-binding Rossmann-fold domains"/>
    <property type="match status" value="1"/>
</dbReference>
<keyword evidence="5" id="KW-1185">Reference proteome</keyword>
<dbReference type="SMART" id="SM00822">
    <property type="entry name" value="PKS_KR"/>
    <property type="match status" value="1"/>
</dbReference>
<evidence type="ECO:0000313" key="5">
    <source>
        <dbReference type="Proteomes" id="UP001238179"/>
    </source>
</evidence>
<name>A0AA48GYQ8_9BACT</name>
<dbReference type="InterPro" id="IPR036291">
    <property type="entry name" value="NAD(P)-bd_dom_sf"/>
</dbReference>
<dbReference type="Pfam" id="PF13561">
    <property type="entry name" value="adh_short_C2"/>
    <property type="match status" value="1"/>
</dbReference>
<evidence type="ECO:0000259" key="3">
    <source>
        <dbReference type="SMART" id="SM00822"/>
    </source>
</evidence>
<dbReference type="Proteomes" id="UP001238179">
    <property type="component" value="Chromosome"/>
</dbReference>
<sequence length="249" mass="25885">MTRLQGKIALITGGTTGIGLAAARSFHAEGARVFVTGRNPETLAAAREALPKDITVLQADSASLADLDQVVARVKAEAGRIDVLFVNAGIGKFVPIEAVDEAHWDGIMDVNLKGAFFLAQKALPLLPRGASVIFTTSVVDRKGFPNAAVYSTSKAGLAGLVRVLATELAPRGIRVNSLAPGPIATPIHAKLGLPPEAMAGMEERLKEMVPLKRLGLDTEVAKAALFLASDDASYITGEELLVDGGAAIA</sequence>
<accession>A0AA48GYQ8</accession>
<protein>
    <submittedName>
        <fullName evidence="4">Short-chain dehydrogenase</fullName>
    </submittedName>
</protein>
<reference evidence="5" key="1">
    <citation type="journal article" date="2023" name="Int. J. Syst. Evol. Microbiol.">
        <title>Mesoterricola silvestris gen. nov., sp. nov., Mesoterricola sediminis sp. nov., Geothrix oryzae sp. nov., Geothrix edaphica sp. nov., Geothrix rubra sp. nov., and Geothrix limicola sp. nov., six novel members of Acidobacteriota isolated from soils.</title>
        <authorList>
            <person name="Itoh H."/>
            <person name="Sugisawa Y."/>
            <person name="Mise K."/>
            <person name="Xu Z."/>
            <person name="Kuniyasu M."/>
            <person name="Ushijima N."/>
            <person name="Kawano K."/>
            <person name="Kobayashi E."/>
            <person name="Shiratori Y."/>
            <person name="Masuda Y."/>
            <person name="Senoo K."/>
        </authorList>
    </citation>
    <scope>NUCLEOTIDE SEQUENCE [LARGE SCALE GENOMIC DNA]</scope>
    <source>
        <strain evidence="5">W79</strain>
    </source>
</reference>
<dbReference type="PROSITE" id="PS00061">
    <property type="entry name" value="ADH_SHORT"/>
    <property type="match status" value="1"/>
</dbReference>
<keyword evidence="2" id="KW-0560">Oxidoreductase</keyword>
<dbReference type="InterPro" id="IPR002347">
    <property type="entry name" value="SDR_fam"/>
</dbReference>
<evidence type="ECO:0000256" key="1">
    <source>
        <dbReference type="ARBA" id="ARBA00006484"/>
    </source>
</evidence>
<dbReference type="PANTHER" id="PTHR43669:SF3">
    <property type="entry name" value="ALCOHOL DEHYDROGENASE, PUTATIVE (AFU_ORTHOLOGUE AFUA_3G03445)-RELATED"/>
    <property type="match status" value="1"/>
</dbReference>
<feature type="domain" description="Ketoreductase" evidence="3">
    <location>
        <begin position="7"/>
        <end position="181"/>
    </location>
</feature>